<reference evidence="11" key="1">
    <citation type="submission" date="2020-06" db="EMBL/GenBank/DDBJ databases">
        <title>WGS assembly of Ceratodon purpureus strain R40.</title>
        <authorList>
            <person name="Carey S.B."/>
            <person name="Jenkins J."/>
            <person name="Shu S."/>
            <person name="Lovell J.T."/>
            <person name="Sreedasyam A."/>
            <person name="Maumus F."/>
            <person name="Tiley G.P."/>
            <person name="Fernandez-Pozo N."/>
            <person name="Barry K."/>
            <person name="Chen C."/>
            <person name="Wang M."/>
            <person name="Lipzen A."/>
            <person name="Daum C."/>
            <person name="Saski C.A."/>
            <person name="Payton A.C."/>
            <person name="Mcbreen J.C."/>
            <person name="Conrad R.E."/>
            <person name="Kollar L.M."/>
            <person name="Olsson S."/>
            <person name="Huttunen S."/>
            <person name="Landis J.B."/>
            <person name="Wickett N.J."/>
            <person name="Johnson M.G."/>
            <person name="Rensing S.A."/>
            <person name="Grimwood J."/>
            <person name="Schmutz J."/>
            <person name="Mcdaniel S.F."/>
        </authorList>
    </citation>
    <scope>NUCLEOTIDE SEQUENCE</scope>
    <source>
        <strain evidence="11">R40</strain>
    </source>
</reference>
<evidence type="ECO:0000256" key="4">
    <source>
        <dbReference type="ARBA" id="ARBA00022801"/>
    </source>
</evidence>
<evidence type="ECO:0000256" key="2">
    <source>
        <dbReference type="ARBA" id="ARBA00008891"/>
    </source>
</evidence>
<evidence type="ECO:0000256" key="8">
    <source>
        <dbReference type="ARBA" id="ARBA00057335"/>
    </source>
</evidence>
<dbReference type="PANTHER" id="PTHR31321:SF112">
    <property type="entry name" value="PECTINESTERASE"/>
    <property type="match status" value="1"/>
</dbReference>
<evidence type="ECO:0000256" key="9">
    <source>
        <dbReference type="SAM" id="SignalP"/>
    </source>
</evidence>
<evidence type="ECO:0000256" key="6">
    <source>
        <dbReference type="ARBA" id="ARBA00023180"/>
    </source>
</evidence>
<dbReference type="Proteomes" id="UP000822688">
    <property type="component" value="Chromosome 1"/>
</dbReference>
<evidence type="ECO:0000313" key="12">
    <source>
        <dbReference type="Proteomes" id="UP000822688"/>
    </source>
</evidence>
<evidence type="ECO:0000313" key="11">
    <source>
        <dbReference type="EMBL" id="KAG0592940.1"/>
    </source>
</evidence>
<feature type="chain" id="PRO_5035830927" description="pectinesterase" evidence="9">
    <location>
        <begin position="29"/>
        <end position="368"/>
    </location>
</feature>
<feature type="domain" description="Pectinesterase catalytic" evidence="10">
    <location>
        <begin position="88"/>
        <end position="363"/>
    </location>
</feature>
<keyword evidence="5" id="KW-0063">Aspartyl esterase</keyword>
<dbReference type="OrthoDB" id="2019149at2759"/>
<name>A0A8T0JAK2_CERPU</name>
<keyword evidence="12" id="KW-1185">Reference proteome</keyword>
<evidence type="ECO:0000256" key="7">
    <source>
        <dbReference type="ARBA" id="ARBA00047928"/>
    </source>
</evidence>
<keyword evidence="9" id="KW-0732">Signal</keyword>
<dbReference type="PANTHER" id="PTHR31321">
    <property type="entry name" value="ACYL-COA THIOESTER HYDROLASE YBHC-RELATED"/>
    <property type="match status" value="1"/>
</dbReference>
<dbReference type="GO" id="GO:0030599">
    <property type="term" value="F:pectinesterase activity"/>
    <property type="evidence" value="ECO:0007669"/>
    <property type="project" value="UniProtKB-EC"/>
</dbReference>
<dbReference type="InterPro" id="IPR012334">
    <property type="entry name" value="Pectin_lyas_fold"/>
</dbReference>
<comment type="pathway">
    <text evidence="1">Glycan metabolism; pectin degradation; 2-dehydro-3-deoxy-D-gluconate from pectin: step 1/5.</text>
</comment>
<dbReference type="GO" id="GO:0042545">
    <property type="term" value="P:cell wall modification"/>
    <property type="evidence" value="ECO:0007669"/>
    <property type="project" value="InterPro"/>
</dbReference>
<dbReference type="EMBL" id="CM026421">
    <property type="protein sequence ID" value="KAG0592940.1"/>
    <property type="molecule type" value="Genomic_DNA"/>
</dbReference>
<feature type="signal peptide" evidence="9">
    <location>
        <begin position="1"/>
        <end position="28"/>
    </location>
</feature>
<protein>
    <recommendedName>
        <fullName evidence="3">pectinesterase</fullName>
        <ecNumber evidence="3">3.1.1.11</ecNumber>
    </recommendedName>
</protein>
<comment type="caution">
    <text evidence="11">The sequence shown here is derived from an EMBL/GenBank/DDBJ whole genome shotgun (WGS) entry which is preliminary data.</text>
</comment>
<comment type="catalytic activity">
    <reaction evidence="7">
        <text>[(1-&gt;4)-alpha-D-galacturonosyl methyl ester](n) + n H2O = [(1-&gt;4)-alpha-D-galacturonosyl](n) + n methanol + n H(+)</text>
        <dbReference type="Rhea" id="RHEA:22380"/>
        <dbReference type="Rhea" id="RHEA-COMP:14570"/>
        <dbReference type="Rhea" id="RHEA-COMP:14573"/>
        <dbReference type="ChEBI" id="CHEBI:15377"/>
        <dbReference type="ChEBI" id="CHEBI:15378"/>
        <dbReference type="ChEBI" id="CHEBI:17790"/>
        <dbReference type="ChEBI" id="CHEBI:140522"/>
        <dbReference type="ChEBI" id="CHEBI:140523"/>
        <dbReference type="EC" id="3.1.1.11"/>
    </reaction>
</comment>
<evidence type="ECO:0000256" key="1">
    <source>
        <dbReference type="ARBA" id="ARBA00005184"/>
    </source>
</evidence>
<dbReference type="InterPro" id="IPR000070">
    <property type="entry name" value="Pectinesterase_cat"/>
</dbReference>
<dbReference type="FunFam" id="2.160.20.10:FF:000013">
    <property type="entry name" value="Pectinesterase"/>
    <property type="match status" value="1"/>
</dbReference>
<comment type="function">
    <text evidence="8">Acts in the modification of cell walls via demethylesterification of cell wall pectin.</text>
</comment>
<sequence>MKMLGFAIFGVAATWMLMLLAWPQPALAQSGMFTDPFRTANWRAVQGDFMAWVERVEQEHLQSVKAGEAALVHKEHDILAAGNTIVVGARGYGKVQDAVDAAPEGTRTIIQINAGTYKEKIVVPKGKVLTFQGIGNPVLAYGDTANSAGSTQNSASTAILADDFIATGIVFQNTAPAPPGGAVGKQAVALRIIGDKGAFYDCKFLGAQDTLYDQKGRHYFKNCYIEGSIDFICGDGQSLYKDCQLHSIANPGSGSLTAQKRTGDENTGFSFVGCSITGTGPIYLGRAWGPSSRVVFIQCNFENLILPAGWYNWGDSSREKTVFYGQYQCSGPGAEESGRVGWSHELTADQAAAFSSLSFINGNQWLQT</sequence>
<organism evidence="11 12">
    <name type="scientific">Ceratodon purpureus</name>
    <name type="common">Fire moss</name>
    <name type="synonym">Dicranum purpureum</name>
    <dbReference type="NCBI Taxonomy" id="3225"/>
    <lineage>
        <taxon>Eukaryota</taxon>
        <taxon>Viridiplantae</taxon>
        <taxon>Streptophyta</taxon>
        <taxon>Embryophyta</taxon>
        <taxon>Bryophyta</taxon>
        <taxon>Bryophytina</taxon>
        <taxon>Bryopsida</taxon>
        <taxon>Dicranidae</taxon>
        <taxon>Pseudoditrichales</taxon>
        <taxon>Ditrichaceae</taxon>
        <taxon>Ceratodon</taxon>
    </lineage>
</organism>
<evidence type="ECO:0000256" key="5">
    <source>
        <dbReference type="ARBA" id="ARBA00023085"/>
    </source>
</evidence>
<dbReference type="Pfam" id="PF01095">
    <property type="entry name" value="Pectinesterase"/>
    <property type="match status" value="1"/>
</dbReference>
<dbReference type="InterPro" id="IPR011050">
    <property type="entry name" value="Pectin_lyase_fold/virulence"/>
</dbReference>
<dbReference type="EC" id="3.1.1.11" evidence="3"/>
<comment type="similarity">
    <text evidence="2">Belongs to the pectinesterase family.</text>
</comment>
<dbReference type="SUPFAM" id="SSF51126">
    <property type="entry name" value="Pectin lyase-like"/>
    <property type="match status" value="1"/>
</dbReference>
<keyword evidence="6" id="KW-0325">Glycoprotein</keyword>
<dbReference type="Gene3D" id="2.160.20.10">
    <property type="entry name" value="Single-stranded right-handed beta-helix, Pectin lyase-like"/>
    <property type="match status" value="1"/>
</dbReference>
<evidence type="ECO:0000256" key="3">
    <source>
        <dbReference type="ARBA" id="ARBA00013229"/>
    </source>
</evidence>
<keyword evidence="4" id="KW-0378">Hydrolase</keyword>
<dbReference type="GO" id="GO:0045490">
    <property type="term" value="P:pectin catabolic process"/>
    <property type="evidence" value="ECO:0007669"/>
    <property type="project" value="TreeGrafter"/>
</dbReference>
<evidence type="ECO:0000259" key="10">
    <source>
        <dbReference type="Pfam" id="PF01095"/>
    </source>
</evidence>
<accession>A0A8T0JAK2</accession>
<proteinExistence type="inferred from homology"/>
<dbReference type="AlphaFoldDB" id="A0A8T0JAK2"/>
<gene>
    <name evidence="11" type="ORF">KC19_1G292200</name>
</gene>